<dbReference type="InterPro" id="IPR038156">
    <property type="entry name" value="PCS_N_sf"/>
</dbReference>
<dbReference type="EC" id="2.3.2.15" evidence="1"/>
<evidence type="ECO:0000313" key="7">
    <source>
        <dbReference type="Proteomes" id="UP000695562"/>
    </source>
</evidence>
<dbReference type="InterPro" id="IPR038765">
    <property type="entry name" value="Papain-like_cys_pep_sf"/>
</dbReference>
<evidence type="ECO:0000256" key="4">
    <source>
        <dbReference type="ARBA" id="ARBA00022723"/>
    </source>
</evidence>
<dbReference type="Proteomes" id="UP000695562">
    <property type="component" value="Unassembled WGS sequence"/>
</dbReference>
<dbReference type="InterPro" id="IPR007719">
    <property type="entry name" value="PCS_N"/>
</dbReference>
<dbReference type="PROSITE" id="PS51443">
    <property type="entry name" value="PCS"/>
    <property type="match status" value="1"/>
</dbReference>
<evidence type="ECO:0000259" key="5">
    <source>
        <dbReference type="PROSITE" id="PS51443"/>
    </source>
</evidence>
<dbReference type="SUPFAM" id="SSF54001">
    <property type="entry name" value="Cysteine proteinases"/>
    <property type="match status" value="1"/>
</dbReference>
<proteinExistence type="predicted"/>
<protein>
    <recommendedName>
        <fullName evidence="1">glutathione gamma-glutamylcysteinyltransferase</fullName>
        <ecNumber evidence="1">2.3.2.15</ecNumber>
    </recommendedName>
</protein>
<dbReference type="EMBL" id="AJWJ01000303">
    <property type="protein sequence ID" value="KAF2072179.1"/>
    <property type="molecule type" value="Genomic_DNA"/>
</dbReference>
<dbReference type="OrthoDB" id="448954at2759"/>
<dbReference type="PANTHER" id="PTHR33447">
    <property type="entry name" value="GLUTATHIONE GAMMA-GLUTAMYLCYSTEINYLTRANSFERASE"/>
    <property type="match status" value="1"/>
</dbReference>
<keyword evidence="2" id="KW-0104">Cadmium</keyword>
<name>A0A8J4V5W7_9MYCE</name>
<evidence type="ECO:0000256" key="3">
    <source>
        <dbReference type="ARBA" id="ARBA00022679"/>
    </source>
</evidence>
<evidence type="ECO:0000313" key="6">
    <source>
        <dbReference type="EMBL" id="KAF2072179.1"/>
    </source>
</evidence>
<dbReference type="AlphaFoldDB" id="A0A8J4V5W7"/>
<comment type="caution">
    <text evidence="6">The sequence shown here is derived from an EMBL/GenBank/DDBJ whole genome shotgun (WGS) entry which is preliminary data.</text>
</comment>
<dbReference type="Gene3D" id="3.90.70.30">
    <property type="entry name" value="Phytochelatin synthase, N-terminal domain"/>
    <property type="match status" value="1"/>
</dbReference>
<keyword evidence="7" id="KW-1185">Reference proteome</keyword>
<evidence type="ECO:0000256" key="2">
    <source>
        <dbReference type="ARBA" id="ARBA00022539"/>
    </source>
</evidence>
<dbReference type="GO" id="GO:0046938">
    <property type="term" value="P:phytochelatin biosynthetic process"/>
    <property type="evidence" value="ECO:0007669"/>
    <property type="project" value="InterPro"/>
</dbReference>
<dbReference type="GO" id="GO:0010038">
    <property type="term" value="P:response to metal ion"/>
    <property type="evidence" value="ECO:0007669"/>
    <property type="project" value="InterPro"/>
</dbReference>
<organism evidence="6 7">
    <name type="scientific">Polysphondylium violaceum</name>
    <dbReference type="NCBI Taxonomy" id="133409"/>
    <lineage>
        <taxon>Eukaryota</taxon>
        <taxon>Amoebozoa</taxon>
        <taxon>Evosea</taxon>
        <taxon>Eumycetozoa</taxon>
        <taxon>Dictyostelia</taxon>
        <taxon>Dictyosteliales</taxon>
        <taxon>Dictyosteliaceae</taxon>
        <taxon>Polysphondylium</taxon>
    </lineage>
</organism>
<dbReference type="FunFam" id="3.90.70.30:FF:000001">
    <property type="entry name" value="Glutathione gamma-glutamylcysteinyltransferase 1"/>
    <property type="match status" value="1"/>
</dbReference>
<evidence type="ECO:0000256" key="1">
    <source>
        <dbReference type="ARBA" id="ARBA00012468"/>
    </source>
</evidence>
<dbReference type="Pfam" id="PF05023">
    <property type="entry name" value="Phytochelatin"/>
    <property type="match status" value="1"/>
</dbReference>
<feature type="domain" description="Peptidase C83" evidence="5">
    <location>
        <begin position="2"/>
        <end position="228"/>
    </location>
</feature>
<sequence>MTEKPSFYKKPLPNSCIDYASEEGQIVFAEALQQGYLKSFFHLSQHFLTQAEPAYCGLSTLAMVLNTLGVDPGPGRQYKNSVWRWFTEEILDCCKALELVQEKGITINEFACLANCNGLETQIKFAPSSTVEEFRDLVKLECSTKDNPLKEILVVSYDRSGLGQTGTGHFSPIGAYNETRDIVLIFDVARFKYPPHWVSLEQLFKSMHSIDPDSGKSRGYITLKKKDNQSLCCSILKKCKEGWRDLISNLIHLPNLIVDSHVETINDLIVVTLAYLSKNLNCLVLVDYNENISKEIQTTKLYNIISNLNININSDNSGDNNTCNLNNNNCNSNNCYSNNNYHNINEIYCIILFSINSFLNEYIENIENIDLLKEPFGNENQFKHLVPELQSIKEIIDNFYTFCSNRSIIPVKQQ</sequence>
<keyword evidence="4" id="KW-0479">Metal-binding</keyword>
<keyword evidence="3" id="KW-0808">Transferase</keyword>
<gene>
    <name evidence="6" type="ORF">CYY_006499</name>
</gene>
<dbReference type="InterPro" id="IPR040409">
    <property type="entry name" value="PCS-like"/>
</dbReference>
<dbReference type="GO" id="GO:0046872">
    <property type="term" value="F:metal ion binding"/>
    <property type="evidence" value="ECO:0007669"/>
    <property type="project" value="UniProtKB-KW"/>
</dbReference>
<reference evidence="6" key="1">
    <citation type="submission" date="2020-01" db="EMBL/GenBank/DDBJ databases">
        <title>Development of genomics and gene disruption for Polysphondylium violaceum indicates a role for the polyketide synthase stlB in stalk morphogenesis.</title>
        <authorList>
            <person name="Narita B."/>
            <person name="Kawabe Y."/>
            <person name="Kin K."/>
            <person name="Saito T."/>
            <person name="Gibbs R."/>
            <person name="Kuspa A."/>
            <person name="Muzny D."/>
            <person name="Queller D."/>
            <person name="Richards S."/>
            <person name="Strassman J."/>
            <person name="Sucgang R."/>
            <person name="Worley K."/>
            <person name="Schaap P."/>
        </authorList>
    </citation>
    <scope>NUCLEOTIDE SEQUENCE</scope>
    <source>
        <strain evidence="6">QSvi11</strain>
    </source>
</reference>
<dbReference type="GO" id="GO:0016756">
    <property type="term" value="F:glutathione gamma-glutamylcysteinyltransferase activity"/>
    <property type="evidence" value="ECO:0007669"/>
    <property type="project" value="UniProtKB-EC"/>
</dbReference>
<accession>A0A8J4V5W7</accession>